<dbReference type="Proteomes" id="UP001153954">
    <property type="component" value="Unassembled WGS sequence"/>
</dbReference>
<reference evidence="2" key="1">
    <citation type="submission" date="2022-03" db="EMBL/GenBank/DDBJ databases">
        <authorList>
            <person name="Tunstrom K."/>
        </authorList>
    </citation>
    <scope>NUCLEOTIDE SEQUENCE</scope>
</reference>
<evidence type="ECO:0000256" key="1">
    <source>
        <dbReference type="SAM" id="MobiDB-lite"/>
    </source>
</evidence>
<evidence type="ECO:0000313" key="2">
    <source>
        <dbReference type="EMBL" id="CAH2091625.1"/>
    </source>
</evidence>
<proteinExistence type="predicted"/>
<evidence type="ECO:0000313" key="3">
    <source>
        <dbReference type="Proteomes" id="UP001153954"/>
    </source>
</evidence>
<comment type="caution">
    <text evidence="2">The sequence shown here is derived from an EMBL/GenBank/DDBJ whole genome shotgun (WGS) entry which is preliminary data.</text>
</comment>
<dbReference type="AlphaFoldDB" id="A0AAU9U4C2"/>
<name>A0AAU9U4C2_EUPED</name>
<keyword evidence="3" id="KW-1185">Reference proteome</keyword>
<gene>
    <name evidence="2" type="ORF">EEDITHA_LOCUS7473</name>
</gene>
<protein>
    <submittedName>
        <fullName evidence="2">Uncharacterized protein</fullName>
    </submittedName>
</protein>
<organism evidence="2 3">
    <name type="scientific">Euphydryas editha</name>
    <name type="common">Edith's checkerspot</name>
    <dbReference type="NCBI Taxonomy" id="104508"/>
    <lineage>
        <taxon>Eukaryota</taxon>
        <taxon>Metazoa</taxon>
        <taxon>Ecdysozoa</taxon>
        <taxon>Arthropoda</taxon>
        <taxon>Hexapoda</taxon>
        <taxon>Insecta</taxon>
        <taxon>Pterygota</taxon>
        <taxon>Neoptera</taxon>
        <taxon>Endopterygota</taxon>
        <taxon>Lepidoptera</taxon>
        <taxon>Glossata</taxon>
        <taxon>Ditrysia</taxon>
        <taxon>Papilionoidea</taxon>
        <taxon>Nymphalidae</taxon>
        <taxon>Nymphalinae</taxon>
        <taxon>Euphydryas</taxon>
    </lineage>
</organism>
<dbReference type="EMBL" id="CAKOGL010000011">
    <property type="protein sequence ID" value="CAH2091625.1"/>
    <property type="molecule type" value="Genomic_DNA"/>
</dbReference>
<accession>A0AAU9U4C2</accession>
<sequence length="93" mass="10618">MLCSKFNSCNGHKTSLLRWTELNQPVNNPLLGKGLFSIAHYHSGLAENFPTRSDDRYQVSMITTGTDGFMYSSRHGGETHKDKHQTRNKYLDK</sequence>
<feature type="region of interest" description="Disordered" evidence="1">
    <location>
        <begin position="71"/>
        <end position="93"/>
    </location>
</feature>